<dbReference type="NCBIfam" id="NF004824">
    <property type="entry name" value="PRK06180.1"/>
    <property type="match status" value="1"/>
</dbReference>
<protein>
    <submittedName>
        <fullName evidence="4">Short-chain dehydrogenase</fullName>
    </submittedName>
</protein>
<dbReference type="PRINTS" id="PR00080">
    <property type="entry name" value="SDRFAMILY"/>
</dbReference>
<keyword evidence="2" id="KW-0560">Oxidoreductase</keyword>
<dbReference type="InterPro" id="IPR036291">
    <property type="entry name" value="NAD(P)-bd_dom_sf"/>
</dbReference>
<dbReference type="PATRIC" id="fig|359131.3.peg.5567"/>
<comment type="similarity">
    <text evidence="1 3">Belongs to the short-chain dehydrogenases/reductases (SDR) family.</text>
</comment>
<comment type="caution">
    <text evidence="4">The sequence shown here is derived from an EMBL/GenBank/DDBJ whole genome shotgun (WGS) entry which is preliminary data.</text>
</comment>
<name>A0A0F2TIK3_STRR3</name>
<proteinExistence type="inferred from homology"/>
<sequence>MSVWFVTGASRGLGAEVTREALDRGHRVIATARDASAVLKAYPEQPEGLLAVAADVTEPAQLAAAVEAGLARFGRIDVVANNAGYGLVGTVEESSDDAVRALFDVNVFGALNTLRATLPTLRAQRSGHVLNISSVAGFATAAAVGLYGASKFALEGISEALHGELAPLGVRVTIVEPGGHRTDFLSGSSLRTEPATIADYAAATGPVREAMAQYDGRQPGDPVKAAKAIVDVTEIAEPPLRLPLGADAVERIEAKLDLVRRELDQWRRVALSTAH</sequence>
<reference evidence="4 5" key="1">
    <citation type="submission" date="2015-02" db="EMBL/GenBank/DDBJ databases">
        <authorList>
            <person name="Ju K.-S."/>
            <person name="Doroghazi J.R."/>
            <person name="Metcalf W."/>
        </authorList>
    </citation>
    <scope>NUCLEOTIDE SEQUENCE [LARGE SCALE GENOMIC DNA]</scope>
    <source>
        <strain evidence="4 5">ATCC 31215</strain>
    </source>
</reference>
<dbReference type="GO" id="GO:0016491">
    <property type="term" value="F:oxidoreductase activity"/>
    <property type="evidence" value="ECO:0007669"/>
    <property type="project" value="UniProtKB-KW"/>
</dbReference>
<gene>
    <name evidence="4" type="ORF">VM95_04975</name>
</gene>
<dbReference type="Gene3D" id="3.40.50.720">
    <property type="entry name" value="NAD(P)-binding Rossmann-like Domain"/>
    <property type="match status" value="1"/>
</dbReference>
<evidence type="ECO:0000256" key="3">
    <source>
        <dbReference type="RuleBase" id="RU000363"/>
    </source>
</evidence>
<dbReference type="PANTHER" id="PTHR43976">
    <property type="entry name" value="SHORT CHAIN DEHYDROGENASE"/>
    <property type="match status" value="1"/>
</dbReference>
<dbReference type="InterPro" id="IPR051911">
    <property type="entry name" value="SDR_oxidoreductase"/>
</dbReference>
<dbReference type="PANTHER" id="PTHR43976:SF16">
    <property type="entry name" value="SHORT-CHAIN DEHYDROGENASE_REDUCTASE FAMILY PROTEIN"/>
    <property type="match status" value="1"/>
</dbReference>
<organism evidence="4 5">
    <name type="scientific">Streptomyces rubellomurinus (strain ATCC 31215)</name>
    <dbReference type="NCBI Taxonomy" id="359131"/>
    <lineage>
        <taxon>Bacteria</taxon>
        <taxon>Bacillati</taxon>
        <taxon>Actinomycetota</taxon>
        <taxon>Actinomycetes</taxon>
        <taxon>Kitasatosporales</taxon>
        <taxon>Streptomycetaceae</taxon>
        <taxon>Streptomyces</taxon>
    </lineage>
</organism>
<dbReference type="CDD" id="cd05374">
    <property type="entry name" value="17beta-HSD-like_SDR_c"/>
    <property type="match status" value="1"/>
</dbReference>
<dbReference type="EMBL" id="JZKH01000006">
    <property type="protein sequence ID" value="KJS63073.1"/>
    <property type="molecule type" value="Genomic_DNA"/>
</dbReference>
<keyword evidence="5" id="KW-1185">Reference proteome</keyword>
<evidence type="ECO:0000313" key="4">
    <source>
        <dbReference type="EMBL" id="KJS63073.1"/>
    </source>
</evidence>
<dbReference type="PRINTS" id="PR00081">
    <property type="entry name" value="GDHRDH"/>
</dbReference>
<evidence type="ECO:0000313" key="5">
    <source>
        <dbReference type="Proteomes" id="UP000033699"/>
    </source>
</evidence>
<dbReference type="OrthoDB" id="3178062at2"/>
<dbReference type="Proteomes" id="UP000033699">
    <property type="component" value="Unassembled WGS sequence"/>
</dbReference>
<dbReference type="AlphaFoldDB" id="A0A0F2TIK3"/>
<dbReference type="InterPro" id="IPR002347">
    <property type="entry name" value="SDR_fam"/>
</dbReference>
<dbReference type="Pfam" id="PF00106">
    <property type="entry name" value="adh_short"/>
    <property type="match status" value="1"/>
</dbReference>
<evidence type="ECO:0000256" key="2">
    <source>
        <dbReference type="ARBA" id="ARBA00023002"/>
    </source>
</evidence>
<dbReference type="PROSITE" id="PS00061">
    <property type="entry name" value="ADH_SHORT"/>
    <property type="match status" value="1"/>
</dbReference>
<dbReference type="RefSeq" id="WP_045692788.1">
    <property type="nucleotide sequence ID" value="NZ_JZKH01000006.1"/>
</dbReference>
<accession>A0A0F2TIK3</accession>
<dbReference type="InterPro" id="IPR020904">
    <property type="entry name" value="Sc_DH/Rdtase_CS"/>
</dbReference>
<dbReference type="SUPFAM" id="SSF51735">
    <property type="entry name" value="NAD(P)-binding Rossmann-fold domains"/>
    <property type="match status" value="1"/>
</dbReference>
<evidence type="ECO:0000256" key="1">
    <source>
        <dbReference type="ARBA" id="ARBA00006484"/>
    </source>
</evidence>